<evidence type="ECO:0000256" key="3">
    <source>
        <dbReference type="ARBA" id="ARBA00023002"/>
    </source>
</evidence>
<dbReference type="Gene3D" id="3.40.50.720">
    <property type="entry name" value="NAD(P)-binding Rossmann-like Domain"/>
    <property type="match status" value="1"/>
</dbReference>
<keyword evidence="3" id="KW-0560">Oxidoreductase</keyword>
<dbReference type="SUPFAM" id="SSF51735">
    <property type="entry name" value="NAD(P)-binding Rossmann-fold domains"/>
    <property type="match status" value="1"/>
</dbReference>
<dbReference type="Proteomes" id="UP000256690">
    <property type="component" value="Unassembled WGS sequence"/>
</dbReference>
<dbReference type="InterPro" id="IPR036291">
    <property type="entry name" value="NAD(P)-bd_dom_sf"/>
</dbReference>
<evidence type="ECO:0000256" key="2">
    <source>
        <dbReference type="ARBA" id="ARBA00022857"/>
    </source>
</evidence>
<keyword evidence="6" id="KW-1185">Reference proteome</keyword>
<evidence type="ECO:0000259" key="4">
    <source>
        <dbReference type="Pfam" id="PF05368"/>
    </source>
</evidence>
<dbReference type="Gene3D" id="3.90.25.10">
    <property type="entry name" value="UDP-galactose 4-epimerase, domain 1"/>
    <property type="match status" value="1"/>
</dbReference>
<feature type="domain" description="NmrA-like" evidence="4">
    <location>
        <begin position="9"/>
        <end position="263"/>
    </location>
</feature>
<dbReference type="CDD" id="cd05259">
    <property type="entry name" value="PCBER_SDR_a"/>
    <property type="match status" value="1"/>
</dbReference>
<organism evidence="5 6">
    <name type="scientific">Aspergillus mulundensis</name>
    <dbReference type="NCBI Taxonomy" id="1810919"/>
    <lineage>
        <taxon>Eukaryota</taxon>
        <taxon>Fungi</taxon>
        <taxon>Dikarya</taxon>
        <taxon>Ascomycota</taxon>
        <taxon>Pezizomycotina</taxon>
        <taxon>Eurotiomycetes</taxon>
        <taxon>Eurotiomycetidae</taxon>
        <taxon>Eurotiales</taxon>
        <taxon>Aspergillaceae</taxon>
        <taxon>Aspergillus</taxon>
        <taxon>Aspergillus subgen. Nidulantes</taxon>
    </lineage>
</organism>
<dbReference type="Pfam" id="PF05368">
    <property type="entry name" value="NmrA"/>
    <property type="match status" value="1"/>
</dbReference>
<reference evidence="5 6" key="1">
    <citation type="journal article" date="2018" name="IMA Fungus">
        <title>IMA Genome-F 9: Draft genome sequence of Annulohypoxylon stygium, Aspergillus mulundensis, Berkeleyomyces basicola (syn. Thielaviopsis basicola), Ceratocystis smalleyi, two Cercospora beticola strains, Coleophoma cylindrospora, Fusarium fracticaudum, Phialophora cf. hyalina, and Morchella septimelata.</title>
        <authorList>
            <person name="Wingfield B.D."/>
            <person name="Bills G.F."/>
            <person name="Dong Y."/>
            <person name="Huang W."/>
            <person name="Nel W.J."/>
            <person name="Swalarsk-Parry B.S."/>
            <person name="Vaghefi N."/>
            <person name="Wilken P.M."/>
            <person name="An Z."/>
            <person name="de Beer Z.W."/>
            <person name="De Vos L."/>
            <person name="Chen L."/>
            <person name="Duong T.A."/>
            <person name="Gao Y."/>
            <person name="Hammerbacher A."/>
            <person name="Kikkert J.R."/>
            <person name="Li Y."/>
            <person name="Li H."/>
            <person name="Li K."/>
            <person name="Li Q."/>
            <person name="Liu X."/>
            <person name="Ma X."/>
            <person name="Naidoo K."/>
            <person name="Pethybridge S.J."/>
            <person name="Sun J."/>
            <person name="Steenkamp E.T."/>
            <person name="van der Nest M.A."/>
            <person name="van Wyk S."/>
            <person name="Wingfield M.J."/>
            <person name="Xiong C."/>
            <person name="Yue Q."/>
            <person name="Zhang X."/>
        </authorList>
    </citation>
    <scope>NUCLEOTIDE SEQUENCE [LARGE SCALE GENOMIC DNA]</scope>
    <source>
        <strain evidence="5 6">DSM 5745</strain>
    </source>
</reference>
<dbReference type="PANTHER" id="PTHR47706">
    <property type="entry name" value="NMRA-LIKE FAMILY PROTEIN"/>
    <property type="match status" value="1"/>
</dbReference>
<dbReference type="InterPro" id="IPR051609">
    <property type="entry name" value="NmrA/Isoflavone_reductase-like"/>
</dbReference>
<dbReference type="PANTHER" id="PTHR47706:SF4">
    <property type="entry name" value="NMRA-LIKE DOMAIN-CONTAINING PROTEIN"/>
    <property type="match status" value="1"/>
</dbReference>
<dbReference type="AlphaFoldDB" id="A0A3D8T326"/>
<dbReference type="InterPro" id="IPR008030">
    <property type="entry name" value="NmrA-like"/>
</dbReference>
<proteinExistence type="inferred from homology"/>
<comment type="caution">
    <text evidence="5">The sequence shown here is derived from an EMBL/GenBank/DDBJ whole genome shotgun (WGS) entry which is preliminary data.</text>
</comment>
<dbReference type="GO" id="GO:0016491">
    <property type="term" value="F:oxidoreductase activity"/>
    <property type="evidence" value="ECO:0007669"/>
    <property type="project" value="UniProtKB-KW"/>
</dbReference>
<gene>
    <name evidence="5" type="ORF">DSM5745_00278</name>
</gene>
<protein>
    <recommendedName>
        <fullName evidence="4">NmrA-like domain-containing protein</fullName>
    </recommendedName>
</protein>
<name>A0A3D8T326_9EURO</name>
<keyword evidence="2" id="KW-0521">NADP</keyword>
<evidence type="ECO:0000313" key="5">
    <source>
        <dbReference type="EMBL" id="RDW92956.1"/>
    </source>
</evidence>
<dbReference type="EMBL" id="PVWQ01000001">
    <property type="protein sequence ID" value="RDW92956.1"/>
    <property type="molecule type" value="Genomic_DNA"/>
</dbReference>
<dbReference type="InterPro" id="IPR045312">
    <property type="entry name" value="PCBER-like"/>
</dbReference>
<accession>A0A3D8T326</accession>
<sequence length="325" mass="37051">MQYPQIERQVIALAGGTGDLGRYIHEELVKDGRFAVALLTRKASAANPTCLPHTTIHPTDYTETSLVSILNTTGATALISLIRCPNSDYIPLHKTFITACLSSDTCKRFIPSEWAGDIEKFPDIPISYGSTRAPIRKYLRELEQKPGRPRLQWTLFNHGWFMDYFLPPSQSYMKYIQGEFPIDVGSWTYTVRGTGEEPQSWTAGRDVARAVCELLGSEQEWEEVTYVCGEWGTFNHTAEVLERFYGRPFTRKTRSLEEINSDLRKYESQPEIEDVGVVEVEQHQVAGATACPKEKTLRQREKYFSNVKFMSVEEMLTVAEREGRV</sequence>
<evidence type="ECO:0000256" key="1">
    <source>
        <dbReference type="ARBA" id="ARBA00005725"/>
    </source>
</evidence>
<dbReference type="GeneID" id="38110648"/>
<dbReference type="OrthoDB" id="419598at2759"/>
<comment type="similarity">
    <text evidence="1">Belongs to the NmrA-type oxidoreductase family. Isoflavone reductase subfamily.</text>
</comment>
<dbReference type="RefSeq" id="XP_026608139.1">
    <property type="nucleotide sequence ID" value="XM_026742294.1"/>
</dbReference>
<evidence type="ECO:0000313" key="6">
    <source>
        <dbReference type="Proteomes" id="UP000256690"/>
    </source>
</evidence>